<evidence type="ECO:0000313" key="4">
    <source>
        <dbReference type="Proteomes" id="UP000887565"/>
    </source>
</evidence>
<dbReference type="InterPro" id="IPR039646">
    <property type="entry name" value="ZNHIT2"/>
</dbReference>
<name>A0A915IP91_ROMCU</name>
<evidence type="ECO:0000256" key="2">
    <source>
        <dbReference type="SAM" id="MobiDB-lite"/>
    </source>
</evidence>
<dbReference type="GO" id="GO:0008270">
    <property type="term" value="F:zinc ion binding"/>
    <property type="evidence" value="ECO:0007669"/>
    <property type="project" value="UniProtKB-UniRule"/>
</dbReference>
<feature type="region of interest" description="Disordered" evidence="2">
    <location>
        <begin position="174"/>
        <end position="212"/>
    </location>
</feature>
<dbReference type="PANTHER" id="PTHR15555">
    <property type="entry name" value="ZINC FINGER HIT DOMAIN CONTAINING PROTEIN 2 PROTEIN FON -RELATED"/>
    <property type="match status" value="1"/>
</dbReference>
<dbReference type="PROSITE" id="PS51083">
    <property type="entry name" value="ZF_HIT"/>
    <property type="match status" value="1"/>
</dbReference>
<keyword evidence="1" id="KW-0863">Zinc-finger</keyword>
<organism evidence="4 5">
    <name type="scientific">Romanomermis culicivorax</name>
    <name type="common">Nematode worm</name>
    <dbReference type="NCBI Taxonomy" id="13658"/>
    <lineage>
        <taxon>Eukaryota</taxon>
        <taxon>Metazoa</taxon>
        <taxon>Ecdysozoa</taxon>
        <taxon>Nematoda</taxon>
        <taxon>Enoplea</taxon>
        <taxon>Dorylaimia</taxon>
        <taxon>Mermithida</taxon>
        <taxon>Mermithoidea</taxon>
        <taxon>Mermithidae</taxon>
        <taxon>Romanomermis</taxon>
    </lineage>
</organism>
<dbReference type="AlphaFoldDB" id="A0A915IP91"/>
<dbReference type="Gene3D" id="3.30.60.190">
    <property type="match status" value="1"/>
</dbReference>
<dbReference type="PANTHER" id="PTHR15555:SF0">
    <property type="entry name" value="ZINC FINGER HIT DOMAIN-CONTAINING PROTEIN 2"/>
    <property type="match status" value="1"/>
</dbReference>
<keyword evidence="4" id="KW-1185">Reference proteome</keyword>
<dbReference type="WBParaSite" id="nRc.2.0.1.t15802-RA">
    <property type="protein sequence ID" value="nRc.2.0.1.t15802-RA"/>
    <property type="gene ID" value="nRc.2.0.1.g15802"/>
</dbReference>
<accession>A0A915IP91</accession>
<feature type="domain" description="HIT-type" evidence="3">
    <location>
        <begin position="26"/>
        <end position="60"/>
    </location>
</feature>
<evidence type="ECO:0000259" key="3">
    <source>
        <dbReference type="PROSITE" id="PS51083"/>
    </source>
</evidence>
<keyword evidence="1" id="KW-0479">Metal-binding</keyword>
<sequence length="212" mass="24535">MEPDRNDFQPSTSTRKEDVAPGKIKCYFCGKYQFLLNTCPKCNVSYCSRECYADKRHDQCSEAFYRECVVDELRAKKECVENKRKFIDNLKRQMNENVEHFNNVGQGDDSSDSDDEIDSDIYDQIVKGDLDVDEKDLDEELKKSGIGLNTENLLQLLSDKQKRRFHEFLTQNGAQQVRAEPDAYPSHSHLLSKSDEENRDIGGVVIRENDDF</sequence>
<keyword evidence="1" id="KW-0862">Zinc</keyword>
<evidence type="ECO:0000256" key="1">
    <source>
        <dbReference type="PROSITE-ProRule" id="PRU00453"/>
    </source>
</evidence>
<evidence type="ECO:0000313" key="5">
    <source>
        <dbReference type="WBParaSite" id="nRc.2.0.1.t15802-RA"/>
    </source>
</evidence>
<proteinExistence type="predicted"/>
<dbReference type="OMA" id="AKKECVE"/>
<dbReference type="InterPro" id="IPR007529">
    <property type="entry name" value="Znf_HIT"/>
</dbReference>
<protein>
    <submittedName>
        <fullName evidence="5">HIT-type domain-containing protein</fullName>
    </submittedName>
</protein>
<reference evidence="5" key="1">
    <citation type="submission" date="2022-11" db="UniProtKB">
        <authorList>
            <consortium name="WormBaseParasite"/>
        </authorList>
    </citation>
    <scope>IDENTIFICATION</scope>
</reference>
<dbReference type="Proteomes" id="UP000887565">
    <property type="component" value="Unplaced"/>
</dbReference>